<evidence type="ECO:0000313" key="2">
    <source>
        <dbReference type="Proteomes" id="UP000198646"/>
    </source>
</evidence>
<dbReference type="EMBL" id="FNJD01000048">
    <property type="protein sequence ID" value="SDP79020.1"/>
    <property type="molecule type" value="Genomic_DNA"/>
</dbReference>
<reference evidence="1 2" key="1">
    <citation type="submission" date="2016-10" db="EMBL/GenBank/DDBJ databases">
        <authorList>
            <person name="Varghese N."/>
            <person name="Submissions S."/>
        </authorList>
    </citation>
    <scope>NUCLEOTIDE SEQUENCE [LARGE SCALE GENOMIC DNA]</scope>
    <source>
        <strain evidence="1 2">DSM 17584</strain>
    </source>
</reference>
<comment type="caution">
    <text evidence="1">The sequence shown here is derived from an EMBL/GenBank/DDBJ whole genome shotgun (WGS) entry which is preliminary data.</text>
</comment>
<dbReference type="Proteomes" id="UP000198646">
    <property type="component" value="Unassembled WGS sequence"/>
</dbReference>
<protein>
    <submittedName>
        <fullName evidence="1">Uncharacterized protein</fullName>
    </submittedName>
</protein>
<keyword evidence="2" id="KW-1185">Reference proteome</keyword>
<name>A0ABY0T091_9RHOB</name>
<feature type="non-terminal residue" evidence="1">
    <location>
        <position position="40"/>
    </location>
</feature>
<accession>A0ABY0T091</accession>
<organism evidence="1 2">
    <name type="scientific">Sulfitobacter litoralis</name>
    <dbReference type="NCBI Taxonomy" id="335975"/>
    <lineage>
        <taxon>Bacteria</taxon>
        <taxon>Pseudomonadati</taxon>
        <taxon>Pseudomonadota</taxon>
        <taxon>Alphaproteobacteria</taxon>
        <taxon>Rhodobacterales</taxon>
        <taxon>Roseobacteraceae</taxon>
        <taxon>Sulfitobacter</taxon>
    </lineage>
</organism>
<gene>
    <name evidence="1" type="ORF">SAMN04488512_1481</name>
</gene>
<evidence type="ECO:0000313" key="1">
    <source>
        <dbReference type="EMBL" id="SDP79020.1"/>
    </source>
</evidence>
<proteinExistence type="predicted"/>
<sequence>MRRRTCFRPSRLKGLPLCPHLLSLNASNILSKILAFSLSD</sequence>